<keyword evidence="3" id="KW-1185">Reference proteome</keyword>
<dbReference type="EMBL" id="JAODUO010000522">
    <property type="protein sequence ID" value="KAK2178948.1"/>
    <property type="molecule type" value="Genomic_DNA"/>
</dbReference>
<sequence length="121" mass="13429">MTNNELWRRMCLNISSLSSDVSRANLTTQTAASAATDGNALVYIVVVLGFYSIGIVVLMIRYLKNERQDLVEEKMLDDFFRTTPRTLNDDRGRLGGKLALNALNAVSIISQPSSSRKVTFV</sequence>
<protein>
    <submittedName>
        <fullName evidence="2">Uncharacterized protein</fullName>
    </submittedName>
</protein>
<keyword evidence="1" id="KW-1133">Transmembrane helix</keyword>
<gene>
    <name evidence="2" type="ORF">NP493_522g02025</name>
</gene>
<proteinExistence type="predicted"/>
<dbReference type="AlphaFoldDB" id="A0AAD9KY45"/>
<name>A0AAD9KY45_RIDPI</name>
<evidence type="ECO:0000256" key="1">
    <source>
        <dbReference type="SAM" id="Phobius"/>
    </source>
</evidence>
<dbReference type="Proteomes" id="UP001209878">
    <property type="component" value="Unassembled WGS sequence"/>
</dbReference>
<accession>A0AAD9KY45</accession>
<comment type="caution">
    <text evidence="2">The sequence shown here is derived from an EMBL/GenBank/DDBJ whole genome shotgun (WGS) entry which is preliminary data.</text>
</comment>
<evidence type="ECO:0000313" key="3">
    <source>
        <dbReference type="Proteomes" id="UP001209878"/>
    </source>
</evidence>
<keyword evidence="1" id="KW-0812">Transmembrane</keyword>
<feature type="transmembrane region" description="Helical" evidence="1">
    <location>
        <begin position="40"/>
        <end position="60"/>
    </location>
</feature>
<keyword evidence="1" id="KW-0472">Membrane</keyword>
<evidence type="ECO:0000313" key="2">
    <source>
        <dbReference type="EMBL" id="KAK2178948.1"/>
    </source>
</evidence>
<reference evidence="2" key="1">
    <citation type="journal article" date="2023" name="Mol. Biol. Evol.">
        <title>Third-Generation Sequencing Reveals the Adaptive Role of the Epigenome in Three Deep-Sea Polychaetes.</title>
        <authorList>
            <person name="Perez M."/>
            <person name="Aroh O."/>
            <person name="Sun Y."/>
            <person name="Lan Y."/>
            <person name="Juniper S.K."/>
            <person name="Young C.R."/>
            <person name="Angers B."/>
            <person name="Qian P.Y."/>
        </authorList>
    </citation>
    <scope>NUCLEOTIDE SEQUENCE</scope>
    <source>
        <strain evidence="2">R07B-5</strain>
    </source>
</reference>
<organism evidence="2 3">
    <name type="scientific">Ridgeia piscesae</name>
    <name type="common">Tubeworm</name>
    <dbReference type="NCBI Taxonomy" id="27915"/>
    <lineage>
        <taxon>Eukaryota</taxon>
        <taxon>Metazoa</taxon>
        <taxon>Spiralia</taxon>
        <taxon>Lophotrochozoa</taxon>
        <taxon>Annelida</taxon>
        <taxon>Polychaeta</taxon>
        <taxon>Sedentaria</taxon>
        <taxon>Canalipalpata</taxon>
        <taxon>Sabellida</taxon>
        <taxon>Siboglinidae</taxon>
        <taxon>Ridgeia</taxon>
    </lineage>
</organism>